<feature type="transmembrane region" description="Helical" evidence="6">
    <location>
        <begin position="149"/>
        <end position="176"/>
    </location>
</feature>
<sequence length="385" mass="41492">MNQKLSFFKAQAIFWLFLFAVFVGLIILFNGILLPFVIGAIVAYLLNPLVRILGQKGMKRWVASILILSAFSLFIVALIAISAPLLAREFGEFISSVPQYTQRISSIVQSRLSILEQRTGFDFMDKMHASIEEDIGKTLQMSQKVVGGVAAGLMMGGSAIVGFVTTALLVPIVAYFMMKDWPRITGFVHNLIPKAHKATINSLLDQIDRKISGFIRGQLSVCLILGVMYAIALSIAGLEYGSLIGLGTGLLSIIPYVGSTIGLLSSIGVAALQTDGDMTYVATIAAIFFTGQFIEGNFITPKLIGDSVGLHPLWIIFALMAGGSLVGLTGMLMAIPVAAIISVLIGFAIQTYKNSDFYKTPEKVSPVITDATNLPEIEIIIKTES</sequence>
<comment type="caution">
    <text evidence="7">The sequence shown here is derived from an EMBL/GenBank/DDBJ whole genome shotgun (WGS) entry which is preliminary data.</text>
</comment>
<feature type="transmembrane region" description="Helical" evidence="6">
    <location>
        <begin position="61"/>
        <end position="87"/>
    </location>
</feature>
<dbReference type="InterPro" id="IPR002549">
    <property type="entry name" value="AI-2E-like"/>
</dbReference>
<dbReference type="Proteomes" id="UP000249739">
    <property type="component" value="Unassembled WGS sequence"/>
</dbReference>
<comment type="subcellular location">
    <subcellularLocation>
        <location evidence="1">Membrane</location>
        <topology evidence="1">Multi-pass membrane protein</topology>
    </subcellularLocation>
</comment>
<name>A0A2W5FM80_9BACT</name>
<dbReference type="Pfam" id="PF01594">
    <property type="entry name" value="AI-2E_transport"/>
    <property type="match status" value="1"/>
</dbReference>
<evidence type="ECO:0000256" key="2">
    <source>
        <dbReference type="ARBA" id="ARBA00009773"/>
    </source>
</evidence>
<evidence type="ECO:0000256" key="1">
    <source>
        <dbReference type="ARBA" id="ARBA00004141"/>
    </source>
</evidence>
<dbReference type="AlphaFoldDB" id="A0A2W5FM80"/>
<evidence type="ECO:0000256" key="5">
    <source>
        <dbReference type="ARBA" id="ARBA00023136"/>
    </source>
</evidence>
<keyword evidence="3 6" id="KW-0812">Transmembrane</keyword>
<feature type="transmembrane region" description="Helical" evidence="6">
    <location>
        <begin position="314"/>
        <end position="347"/>
    </location>
</feature>
<evidence type="ECO:0000256" key="4">
    <source>
        <dbReference type="ARBA" id="ARBA00022989"/>
    </source>
</evidence>
<dbReference type="EMBL" id="QFOT01000009">
    <property type="protein sequence ID" value="PZP57041.1"/>
    <property type="molecule type" value="Genomic_DNA"/>
</dbReference>
<organism evidence="7 8">
    <name type="scientific">Micavibrio aeruginosavorus</name>
    <dbReference type="NCBI Taxonomy" id="349221"/>
    <lineage>
        <taxon>Bacteria</taxon>
        <taxon>Pseudomonadati</taxon>
        <taxon>Bdellovibrionota</taxon>
        <taxon>Bdellovibrionia</taxon>
        <taxon>Bdellovibrionales</taxon>
        <taxon>Pseudobdellovibrionaceae</taxon>
        <taxon>Micavibrio</taxon>
    </lineage>
</organism>
<feature type="transmembrane region" description="Helical" evidence="6">
    <location>
        <begin position="12"/>
        <end position="30"/>
    </location>
</feature>
<gene>
    <name evidence="7" type="ORF">DI586_01750</name>
</gene>
<evidence type="ECO:0000313" key="8">
    <source>
        <dbReference type="Proteomes" id="UP000249739"/>
    </source>
</evidence>
<feature type="transmembrane region" description="Helical" evidence="6">
    <location>
        <begin position="219"/>
        <end position="238"/>
    </location>
</feature>
<dbReference type="GO" id="GO:0055085">
    <property type="term" value="P:transmembrane transport"/>
    <property type="evidence" value="ECO:0007669"/>
    <property type="project" value="TreeGrafter"/>
</dbReference>
<dbReference type="PANTHER" id="PTHR21716:SF64">
    <property type="entry name" value="AI-2 TRANSPORT PROTEIN TQSA"/>
    <property type="match status" value="1"/>
</dbReference>
<accession>A0A2W5FM80</accession>
<keyword evidence="5 6" id="KW-0472">Membrane</keyword>
<feature type="transmembrane region" description="Helical" evidence="6">
    <location>
        <begin position="36"/>
        <end position="54"/>
    </location>
</feature>
<feature type="transmembrane region" description="Helical" evidence="6">
    <location>
        <begin position="278"/>
        <end position="294"/>
    </location>
</feature>
<feature type="transmembrane region" description="Helical" evidence="6">
    <location>
        <begin position="250"/>
        <end position="271"/>
    </location>
</feature>
<keyword evidence="4 6" id="KW-1133">Transmembrane helix</keyword>
<comment type="similarity">
    <text evidence="2">Belongs to the autoinducer-2 exporter (AI-2E) (TC 2.A.86) family.</text>
</comment>
<proteinExistence type="inferred from homology"/>
<protein>
    <submittedName>
        <fullName evidence="7">AI-2E family transporter</fullName>
    </submittedName>
</protein>
<evidence type="ECO:0000256" key="3">
    <source>
        <dbReference type="ARBA" id="ARBA00022692"/>
    </source>
</evidence>
<evidence type="ECO:0000313" key="7">
    <source>
        <dbReference type="EMBL" id="PZP57041.1"/>
    </source>
</evidence>
<dbReference type="GO" id="GO:0016020">
    <property type="term" value="C:membrane"/>
    <property type="evidence" value="ECO:0007669"/>
    <property type="project" value="UniProtKB-SubCell"/>
</dbReference>
<reference evidence="7 8" key="1">
    <citation type="submission" date="2017-08" db="EMBL/GenBank/DDBJ databases">
        <title>Infants hospitalized years apart are colonized by the same room-sourced microbial strains.</title>
        <authorList>
            <person name="Brooks B."/>
            <person name="Olm M.R."/>
            <person name="Firek B.A."/>
            <person name="Baker R."/>
            <person name="Thomas B.C."/>
            <person name="Morowitz M.J."/>
            <person name="Banfield J.F."/>
        </authorList>
    </citation>
    <scope>NUCLEOTIDE SEQUENCE [LARGE SCALE GENOMIC DNA]</scope>
    <source>
        <strain evidence="7">S2_006_000_R2_64</strain>
    </source>
</reference>
<evidence type="ECO:0000256" key="6">
    <source>
        <dbReference type="SAM" id="Phobius"/>
    </source>
</evidence>
<dbReference type="PANTHER" id="PTHR21716">
    <property type="entry name" value="TRANSMEMBRANE PROTEIN"/>
    <property type="match status" value="1"/>
</dbReference>